<accession>A0AAW0B7X1</accession>
<organism evidence="2 3">
    <name type="scientific">Favolaschia claudopus</name>
    <dbReference type="NCBI Taxonomy" id="2862362"/>
    <lineage>
        <taxon>Eukaryota</taxon>
        <taxon>Fungi</taxon>
        <taxon>Dikarya</taxon>
        <taxon>Basidiomycota</taxon>
        <taxon>Agaricomycotina</taxon>
        <taxon>Agaricomycetes</taxon>
        <taxon>Agaricomycetidae</taxon>
        <taxon>Agaricales</taxon>
        <taxon>Marasmiineae</taxon>
        <taxon>Mycenaceae</taxon>
        <taxon>Favolaschia</taxon>
    </lineage>
</organism>
<reference evidence="2 3" key="1">
    <citation type="journal article" date="2024" name="J Genomics">
        <title>Draft genome sequencing and assembly of Favolaschia claudopus CIRM-BRFM 2984 isolated from oak limbs.</title>
        <authorList>
            <person name="Navarro D."/>
            <person name="Drula E."/>
            <person name="Chaduli D."/>
            <person name="Cazenave R."/>
            <person name="Ahrendt S."/>
            <person name="Wang J."/>
            <person name="Lipzen A."/>
            <person name="Daum C."/>
            <person name="Barry K."/>
            <person name="Grigoriev I.V."/>
            <person name="Favel A."/>
            <person name="Rosso M.N."/>
            <person name="Martin F."/>
        </authorList>
    </citation>
    <scope>NUCLEOTIDE SEQUENCE [LARGE SCALE GENOMIC DNA]</scope>
    <source>
        <strain evidence="2 3">CIRM-BRFM 2984</strain>
    </source>
</reference>
<dbReference type="PANTHER" id="PTHR31912">
    <property type="entry name" value="IP13529P"/>
    <property type="match status" value="1"/>
</dbReference>
<dbReference type="AlphaFoldDB" id="A0AAW0B7X1"/>
<dbReference type="PANTHER" id="PTHR31912:SF34">
    <property type="entry name" value="NOTOCHORD-RELATED PROTEIN"/>
    <property type="match status" value="1"/>
</dbReference>
<evidence type="ECO:0000313" key="3">
    <source>
        <dbReference type="Proteomes" id="UP001362999"/>
    </source>
</evidence>
<comment type="caution">
    <text evidence="2">The sequence shown here is derived from an EMBL/GenBank/DDBJ whole genome shotgun (WGS) entry which is preliminary data.</text>
</comment>
<protein>
    <submittedName>
        <fullName evidence="2">Uncharacterized protein</fullName>
    </submittedName>
</protein>
<feature type="region of interest" description="Disordered" evidence="1">
    <location>
        <begin position="442"/>
        <end position="469"/>
    </location>
</feature>
<feature type="compositionally biased region" description="Basic and acidic residues" evidence="1">
    <location>
        <begin position="1001"/>
        <end position="1010"/>
    </location>
</feature>
<feature type="region of interest" description="Disordered" evidence="1">
    <location>
        <begin position="971"/>
        <end position="1010"/>
    </location>
</feature>
<feature type="compositionally biased region" description="Basic and acidic residues" evidence="1">
    <location>
        <begin position="976"/>
        <end position="986"/>
    </location>
</feature>
<feature type="compositionally biased region" description="Low complexity" evidence="1">
    <location>
        <begin position="987"/>
        <end position="999"/>
    </location>
</feature>
<name>A0AAW0B7X1_9AGAR</name>
<feature type="compositionally biased region" description="Acidic residues" evidence="1">
    <location>
        <begin position="45"/>
        <end position="58"/>
    </location>
</feature>
<keyword evidence="3" id="KW-1185">Reference proteome</keyword>
<gene>
    <name evidence="2" type="ORF">R3P38DRAFT_3397021</name>
</gene>
<dbReference type="EMBL" id="JAWWNJ010000038">
    <property type="protein sequence ID" value="KAK7021568.1"/>
    <property type="molecule type" value="Genomic_DNA"/>
</dbReference>
<feature type="region of interest" description="Disordered" evidence="1">
    <location>
        <begin position="45"/>
        <end position="74"/>
    </location>
</feature>
<evidence type="ECO:0000313" key="2">
    <source>
        <dbReference type="EMBL" id="KAK7021568.1"/>
    </source>
</evidence>
<dbReference type="Proteomes" id="UP001362999">
    <property type="component" value="Unassembled WGS sequence"/>
</dbReference>
<sequence>MHIAHNAYVGFGGPRALCIMSYPTVLKSQNHFCAILLRYDELPASDDESEERSEDEGPLVEPVEPSATEAPLNGNESTRFWFPWRDRITCTLDILMHLPRSVFSQRQLDLFLWLLKVNEVNDVPSVKSMQTLNAALQKMCGVDSIMNHRSGIAQEMANPKVRPHLSFYPEDSGPKLSEARQGERWLKELPDNQTTPMVRIAERDYFIHEPAMLRNGECCIPTRWFTKAGQLFGKCWQLQPIVTDAGTGWRVFIASEPLVVAAAEFLKNFPELRADVESGFYHKPNPANIHKPNPANIFHVYDEATQTTSEWTHTDPKVGNPWRAKAEGCRKWNEHNSFLVTPAGLPREESQKEYNIHFLSTSNIAPPLEMLDGIVEQLDEAQENGIWAWDSVLNEPVLVIPEVLALLGDNPMQSEFACHIGLRGKLFCRACWVKGSDANAADSAETPALADRGESDAESKKKRAKGKGKVQETLTQMIHRVNRLRNKTETTEKLKSYFAEASLVDTKTKIQNQRTESGVKDTYQLHFLEKMFESYRNKRGRAAKEAALSARIASLPKNITSPVWRIRGLDPHQDTPVEILHVILLGFVKYLWRDVVQVQLKNKDALKELLITRLTSFDVSGLGISPLAGKTLVQYSGSLTGRDFRTIAQVAPFVLYDLVPANCLETWQALSKLIPLIWQPEIVDIESHIIDNFLLHVARWTNLLDYIIRAKSVHSNRHAPSRDIALAFAQGNRIRHLLSGGLFLLTQHVPKNEVQGNDSAGLKFSKDSNAWKSIGLGPKLLVQAPNTVTSYLGLEENHPHSHGLCVLDKVRERPVSETLTGQHSEEWLGRKGMFRTCKSVVVENGDVCVPGNFVVVKHPERIGETFVGRVEEIIQAVGSIRAHASRADGILVERVTVLRHSSRYGMPRILLSGHRSVLDDTDLMCTVNVQHNSQMRDAKHLQPFRPNIPLLDAETVIQQSAVNELAARRSTAAAAAKEKEPQRRAAADSPASTSSTAVARVEPRALTRLR</sequence>
<evidence type="ECO:0000256" key="1">
    <source>
        <dbReference type="SAM" id="MobiDB-lite"/>
    </source>
</evidence>
<proteinExistence type="predicted"/>